<feature type="transmembrane region" description="Helical" evidence="9">
    <location>
        <begin position="73"/>
        <end position="94"/>
    </location>
</feature>
<evidence type="ECO:0000256" key="5">
    <source>
        <dbReference type="ARBA" id="ARBA00022692"/>
    </source>
</evidence>
<proteinExistence type="inferred from homology"/>
<comment type="similarity">
    <text evidence="2 8">Belongs to the prokaryotic riboflavin transporter (P-RFT) (TC 2.A.87) family.</text>
</comment>
<keyword evidence="4 8" id="KW-1003">Cell membrane</keyword>
<accession>A0A2K1P4L8</accession>
<evidence type="ECO:0000256" key="9">
    <source>
        <dbReference type="SAM" id="Phobius"/>
    </source>
</evidence>
<evidence type="ECO:0000256" key="7">
    <source>
        <dbReference type="ARBA" id="ARBA00023136"/>
    </source>
</evidence>
<comment type="caution">
    <text evidence="10">The sequence shown here is derived from an EMBL/GenBank/DDBJ whole genome shotgun (WGS) entry which is preliminary data.</text>
</comment>
<evidence type="ECO:0000256" key="1">
    <source>
        <dbReference type="ARBA" id="ARBA00004651"/>
    </source>
</evidence>
<dbReference type="InterPro" id="IPR024529">
    <property type="entry name" value="ECF_trnsprt_substrate-spec"/>
</dbReference>
<evidence type="ECO:0000256" key="2">
    <source>
        <dbReference type="ARBA" id="ARBA00005540"/>
    </source>
</evidence>
<dbReference type="GO" id="GO:0005886">
    <property type="term" value="C:plasma membrane"/>
    <property type="evidence" value="ECO:0007669"/>
    <property type="project" value="UniProtKB-SubCell"/>
</dbReference>
<evidence type="ECO:0000313" key="11">
    <source>
        <dbReference type="Proteomes" id="UP000236434"/>
    </source>
</evidence>
<evidence type="ECO:0000256" key="3">
    <source>
        <dbReference type="ARBA" id="ARBA00022448"/>
    </source>
</evidence>
<feature type="transmembrane region" description="Helical" evidence="9">
    <location>
        <begin position="42"/>
        <end position="67"/>
    </location>
</feature>
<dbReference type="PANTHER" id="PTHR38438:SF1">
    <property type="entry name" value="RIBOFLAVIN TRANSPORTER RIBU"/>
    <property type="match status" value="1"/>
</dbReference>
<dbReference type="PANTHER" id="PTHR38438">
    <property type="entry name" value="RIBOFLAVIN TRANSPORTER RIBU"/>
    <property type="match status" value="1"/>
</dbReference>
<reference evidence="10 11" key="1">
    <citation type="submission" date="2013-12" db="EMBL/GenBank/DDBJ databases">
        <title>Comparative genomics of Petrotoga isolates.</title>
        <authorList>
            <person name="Nesbo C.L."/>
            <person name="Charchuk R."/>
            <person name="Chow K."/>
        </authorList>
    </citation>
    <scope>NUCLEOTIDE SEQUENCE [LARGE SCALE GENOMIC DNA]</scope>
    <source>
        <strain evidence="10 11">DSM 13574</strain>
    </source>
</reference>
<keyword evidence="7 8" id="KW-0472">Membrane</keyword>
<evidence type="ECO:0000313" key="10">
    <source>
        <dbReference type="EMBL" id="PNR97739.1"/>
    </source>
</evidence>
<comment type="function">
    <text evidence="8">Probably a riboflavin-binding protein that interacts with the energy-coupling factor (ECF) ABC-transporter complex.</text>
</comment>
<evidence type="ECO:0000256" key="8">
    <source>
        <dbReference type="PIRNR" id="PIRNR037778"/>
    </source>
</evidence>
<dbReference type="OrthoDB" id="9809216at2"/>
<sequence>MHGRRVAIVGIFGALSFLLTFIEFPIIPLLPFLKFDPSDSLIILVTMGYGFFPGFFTLVIKSFLFIFRAGDGGLIGILMNFVAGTAFITTLYTIKNFLKLNNWINYIISSLLTGVVAYGMNYFLAIPVYTNQTTSQFVSNMGISLQLFFLLVLLFNFIKFFVDASISHFLLKKTKITSFAYAKREE</sequence>
<name>A0A2K1P4L8_9BACT</name>
<organism evidence="10 11">
    <name type="scientific">Petrotoga olearia DSM 13574</name>
    <dbReference type="NCBI Taxonomy" id="1122955"/>
    <lineage>
        <taxon>Bacteria</taxon>
        <taxon>Thermotogati</taxon>
        <taxon>Thermotogota</taxon>
        <taxon>Thermotogae</taxon>
        <taxon>Petrotogales</taxon>
        <taxon>Petrotogaceae</taxon>
        <taxon>Petrotoga</taxon>
    </lineage>
</organism>
<dbReference type="InterPro" id="IPR025720">
    <property type="entry name" value="RibU"/>
</dbReference>
<keyword evidence="6 9" id="KW-1133">Transmembrane helix</keyword>
<evidence type="ECO:0000256" key="6">
    <source>
        <dbReference type="ARBA" id="ARBA00022989"/>
    </source>
</evidence>
<keyword evidence="5 9" id="KW-0812">Transmembrane</keyword>
<dbReference type="PIRSF" id="PIRSF037778">
    <property type="entry name" value="UCP037778_transp_RibU"/>
    <property type="match status" value="1"/>
</dbReference>
<dbReference type="Pfam" id="PF12822">
    <property type="entry name" value="ECF_trnsprt"/>
    <property type="match status" value="1"/>
</dbReference>
<dbReference type="RefSeq" id="WP_103066453.1">
    <property type="nucleotide sequence ID" value="NZ_AZRL01000004.1"/>
</dbReference>
<dbReference type="EMBL" id="AZRL01000004">
    <property type="protein sequence ID" value="PNR97739.1"/>
    <property type="molecule type" value="Genomic_DNA"/>
</dbReference>
<evidence type="ECO:0000256" key="4">
    <source>
        <dbReference type="ARBA" id="ARBA00022475"/>
    </source>
</evidence>
<feature type="transmembrane region" description="Helical" evidence="9">
    <location>
        <begin position="106"/>
        <end position="129"/>
    </location>
</feature>
<feature type="transmembrane region" description="Helical" evidence="9">
    <location>
        <begin position="141"/>
        <end position="162"/>
    </location>
</feature>
<comment type="subcellular location">
    <subcellularLocation>
        <location evidence="1">Cell membrane</location>
        <topology evidence="1">Multi-pass membrane protein</topology>
    </subcellularLocation>
</comment>
<protein>
    <recommendedName>
        <fullName evidence="8">Riboflavin transporter</fullName>
    </recommendedName>
</protein>
<gene>
    <name evidence="10" type="ORF">X929_02430</name>
</gene>
<dbReference type="GO" id="GO:0032217">
    <property type="term" value="F:riboflavin transmembrane transporter activity"/>
    <property type="evidence" value="ECO:0007669"/>
    <property type="project" value="UniProtKB-UniRule"/>
</dbReference>
<dbReference type="Proteomes" id="UP000236434">
    <property type="component" value="Unassembled WGS sequence"/>
</dbReference>
<dbReference type="Gene3D" id="1.10.1760.20">
    <property type="match status" value="1"/>
</dbReference>
<feature type="transmembrane region" description="Helical" evidence="9">
    <location>
        <begin position="6"/>
        <end position="30"/>
    </location>
</feature>
<dbReference type="AlphaFoldDB" id="A0A2K1P4L8"/>
<keyword evidence="3 8" id="KW-0813">Transport</keyword>